<reference evidence="1 2" key="1">
    <citation type="submission" date="2019-04" db="EMBL/GenBank/DDBJ databases">
        <title>An improved genome assembly and genetic linkage map for asparagus bean, Vigna unguiculata ssp. sesquipedialis.</title>
        <authorList>
            <person name="Xia Q."/>
            <person name="Zhang R."/>
            <person name="Dong Y."/>
        </authorList>
    </citation>
    <scope>NUCLEOTIDE SEQUENCE [LARGE SCALE GENOMIC DNA]</scope>
    <source>
        <tissue evidence="1">Leaf</tissue>
    </source>
</reference>
<dbReference type="AlphaFoldDB" id="A0A4D6NN39"/>
<dbReference type="Proteomes" id="UP000501690">
    <property type="component" value="Linkage Group LG11"/>
</dbReference>
<protein>
    <submittedName>
        <fullName evidence="1">Uncharacterized protein</fullName>
    </submittedName>
</protein>
<keyword evidence="2" id="KW-1185">Reference proteome</keyword>
<dbReference type="EMBL" id="CP039355">
    <property type="protein sequence ID" value="QCE14351.1"/>
    <property type="molecule type" value="Genomic_DNA"/>
</dbReference>
<organism evidence="1 2">
    <name type="scientific">Vigna unguiculata</name>
    <name type="common">Cowpea</name>
    <dbReference type="NCBI Taxonomy" id="3917"/>
    <lineage>
        <taxon>Eukaryota</taxon>
        <taxon>Viridiplantae</taxon>
        <taxon>Streptophyta</taxon>
        <taxon>Embryophyta</taxon>
        <taxon>Tracheophyta</taxon>
        <taxon>Spermatophyta</taxon>
        <taxon>Magnoliopsida</taxon>
        <taxon>eudicotyledons</taxon>
        <taxon>Gunneridae</taxon>
        <taxon>Pentapetalae</taxon>
        <taxon>rosids</taxon>
        <taxon>fabids</taxon>
        <taxon>Fabales</taxon>
        <taxon>Fabaceae</taxon>
        <taxon>Papilionoideae</taxon>
        <taxon>50 kb inversion clade</taxon>
        <taxon>NPAAA clade</taxon>
        <taxon>indigoferoid/millettioid clade</taxon>
        <taxon>Phaseoleae</taxon>
        <taxon>Vigna</taxon>
    </lineage>
</organism>
<name>A0A4D6NN39_VIGUN</name>
<sequence>MKYQPSPCASCTERSARVHSEPSSSQLKPSSCSTSLAILRTIVCTMFVSECPASSFSRSISRHLVPPVQNAPLGFTLNLLRANSNPAPAPPPWPSLGPSCALCSCRSVPLARFPGKGS</sequence>
<gene>
    <name evidence="1" type="ORF">DEO72_LG11g1351</name>
</gene>
<accession>A0A4D6NN39</accession>
<evidence type="ECO:0000313" key="2">
    <source>
        <dbReference type="Proteomes" id="UP000501690"/>
    </source>
</evidence>
<proteinExistence type="predicted"/>
<evidence type="ECO:0000313" key="1">
    <source>
        <dbReference type="EMBL" id="QCE14351.1"/>
    </source>
</evidence>